<reference evidence="1 2" key="1">
    <citation type="journal article" date="2023" name="Hortic Res">
        <title>The complete reference genome for grapevine (Vitis vinifera L.) genetics and breeding.</title>
        <authorList>
            <person name="Shi X."/>
            <person name="Cao S."/>
            <person name="Wang X."/>
            <person name="Huang S."/>
            <person name="Wang Y."/>
            <person name="Liu Z."/>
            <person name="Liu W."/>
            <person name="Leng X."/>
            <person name="Peng Y."/>
            <person name="Wang N."/>
            <person name="Wang Y."/>
            <person name="Ma Z."/>
            <person name="Xu X."/>
            <person name="Zhang F."/>
            <person name="Xue H."/>
            <person name="Zhong H."/>
            <person name="Wang Y."/>
            <person name="Zhang K."/>
            <person name="Velt A."/>
            <person name="Avia K."/>
            <person name="Holtgrawe D."/>
            <person name="Grimplet J."/>
            <person name="Matus J.T."/>
            <person name="Ware D."/>
            <person name="Wu X."/>
            <person name="Wang H."/>
            <person name="Liu C."/>
            <person name="Fang Y."/>
            <person name="Rustenholz C."/>
            <person name="Cheng Z."/>
            <person name="Xiao H."/>
            <person name="Zhou Y."/>
        </authorList>
    </citation>
    <scope>NUCLEOTIDE SEQUENCE [LARGE SCALE GENOMIC DNA]</scope>
    <source>
        <strain evidence="2">cv. Pinot noir / PN40024</strain>
        <tissue evidence="1">Leaf</tissue>
    </source>
</reference>
<dbReference type="EMBL" id="CP126659">
    <property type="protein sequence ID" value="WKA00472.1"/>
    <property type="molecule type" value="Genomic_DNA"/>
</dbReference>
<accession>A0ABY9CZ49</accession>
<sequence>MEKMLPKERKMTPVDTSKMYSEIITLLDHSMDDIEAYVPPEVINKMCKKSLAVDTTATIHTKETRSDSKVEQGFNNLEDIVVEDCSEINNILSHNVPGKDANPWMRMAKRPSLVSSTDLKVMIGEADWWSALKWNKSEGLQTPNLDSIFVPIKGDTDLMTQLAEINDQLQAQTQKGKPSQQ</sequence>
<gene>
    <name evidence="1" type="ORF">VitviT2T_018823</name>
</gene>
<keyword evidence="2" id="KW-1185">Reference proteome</keyword>
<evidence type="ECO:0000313" key="2">
    <source>
        <dbReference type="Proteomes" id="UP001227230"/>
    </source>
</evidence>
<name>A0ABY9CZ49_VITVI</name>
<proteinExistence type="predicted"/>
<evidence type="ECO:0000313" key="1">
    <source>
        <dbReference type="EMBL" id="WKA00472.1"/>
    </source>
</evidence>
<organism evidence="1 2">
    <name type="scientific">Vitis vinifera</name>
    <name type="common">Grape</name>
    <dbReference type="NCBI Taxonomy" id="29760"/>
    <lineage>
        <taxon>Eukaryota</taxon>
        <taxon>Viridiplantae</taxon>
        <taxon>Streptophyta</taxon>
        <taxon>Embryophyta</taxon>
        <taxon>Tracheophyta</taxon>
        <taxon>Spermatophyta</taxon>
        <taxon>Magnoliopsida</taxon>
        <taxon>eudicotyledons</taxon>
        <taxon>Gunneridae</taxon>
        <taxon>Pentapetalae</taxon>
        <taxon>rosids</taxon>
        <taxon>Vitales</taxon>
        <taxon>Vitaceae</taxon>
        <taxon>Viteae</taxon>
        <taxon>Vitis</taxon>
    </lineage>
</organism>
<dbReference type="Proteomes" id="UP001227230">
    <property type="component" value="Chromosome 12"/>
</dbReference>
<protein>
    <submittedName>
        <fullName evidence="1">Uncharacterized protein</fullName>
    </submittedName>
</protein>